<dbReference type="Proteomes" id="UP000245207">
    <property type="component" value="Unassembled WGS sequence"/>
</dbReference>
<feature type="compositionally biased region" description="Polar residues" evidence="1">
    <location>
        <begin position="65"/>
        <end position="86"/>
    </location>
</feature>
<dbReference type="PANTHER" id="PTHR33710:SF71">
    <property type="entry name" value="ENDONUCLEASE_EXONUCLEASE_PHOSPHATASE DOMAIN-CONTAINING PROTEIN"/>
    <property type="match status" value="1"/>
</dbReference>
<evidence type="ECO:0000313" key="2">
    <source>
        <dbReference type="EMBL" id="PWA41037.1"/>
    </source>
</evidence>
<name>A0A2U1KWB6_ARTAN</name>
<keyword evidence="2" id="KW-0548">Nucleotidyltransferase</keyword>
<dbReference type="AlphaFoldDB" id="A0A2U1KWB6"/>
<feature type="region of interest" description="Disordered" evidence="1">
    <location>
        <begin position="19"/>
        <end position="52"/>
    </location>
</feature>
<proteinExistence type="predicted"/>
<gene>
    <name evidence="2" type="ORF">CTI12_AA557260</name>
</gene>
<dbReference type="GO" id="GO:0003964">
    <property type="term" value="F:RNA-directed DNA polymerase activity"/>
    <property type="evidence" value="ECO:0007669"/>
    <property type="project" value="UniProtKB-KW"/>
</dbReference>
<dbReference type="SUPFAM" id="SSF56219">
    <property type="entry name" value="DNase I-like"/>
    <property type="match status" value="1"/>
</dbReference>
<protein>
    <submittedName>
        <fullName evidence="2">RNA-directed DNA polymerase, eukaryota, Reverse transcriptase zinc-binding domain protein</fullName>
    </submittedName>
</protein>
<dbReference type="OrthoDB" id="1742302at2759"/>
<sequence>MEKVDKVNVNVDEVGARLQRMKERGGEGADASQLPRKAVRGTPNPNSFEDTATTFESYPSISFGESNINSTMNPNSGSGPDLSNATGQGGMFTPNDVANLPEGDGTHVAPNAGKSMASSVTTTSGLVANEPSTSIPVSEADQTTNVNVVTDVSKPGTLVEEGKNMFSSFSAACDKSCDDGVLLGNSVIDDTLKEPPSQPHGPSLVADSSKPKMDALNDATNVKVHESGSTSASTKDSDDEVDEVLMQEGGGFLEDMEDYYDGYDDQVVLPDKLQAFCDHFDIRLNTRRRGLNRSPKQKEVRQVVNENNLCLCAILESHVDVSCVYDTCAKVYRGWKWTSNGSLCDKGSRIILGWDDAVIDVLLMSQTNQVMHVQVNVKADNKAFFVSFVYAHNYYIDRRVMWRELEVHGSLMRDKPWVLLGDFNASLFLEDKSGGGYEPTIAMNEFKDCVNNIEVSDLNSSGLHFTWNQKPKGSNGVLKKLDRVMGNVKFSDDFRGCFAIFQPYRISDHSPCVLRIPTLTKKKPKPFKFFNFLTYKPGFLDVVREGWSNDIQGHNMFKVVKRLKGLKSPIRKLLRDQGFKILLGFIPS</sequence>
<comment type="caution">
    <text evidence="2">The sequence shown here is derived from an EMBL/GenBank/DDBJ whole genome shotgun (WGS) entry which is preliminary data.</text>
</comment>
<evidence type="ECO:0000313" key="3">
    <source>
        <dbReference type="Proteomes" id="UP000245207"/>
    </source>
</evidence>
<dbReference type="InterPro" id="IPR036691">
    <property type="entry name" value="Endo/exonu/phosph_ase_sf"/>
</dbReference>
<dbReference type="Gene3D" id="3.60.10.10">
    <property type="entry name" value="Endonuclease/exonuclease/phosphatase"/>
    <property type="match status" value="1"/>
</dbReference>
<reference evidence="2 3" key="1">
    <citation type="journal article" date="2018" name="Mol. Plant">
        <title>The genome of Artemisia annua provides insight into the evolution of Asteraceae family and artemisinin biosynthesis.</title>
        <authorList>
            <person name="Shen Q."/>
            <person name="Zhang L."/>
            <person name="Liao Z."/>
            <person name="Wang S."/>
            <person name="Yan T."/>
            <person name="Shi P."/>
            <person name="Liu M."/>
            <person name="Fu X."/>
            <person name="Pan Q."/>
            <person name="Wang Y."/>
            <person name="Lv Z."/>
            <person name="Lu X."/>
            <person name="Zhang F."/>
            <person name="Jiang W."/>
            <person name="Ma Y."/>
            <person name="Chen M."/>
            <person name="Hao X."/>
            <person name="Li L."/>
            <person name="Tang Y."/>
            <person name="Lv G."/>
            <person name="Zhou Y."/>
            <person name="Sun X."/>
            <person name="Brodelius P.E."/>
            <person name="Rose J.K.C."/>
            <person name="Tang K."/>
        </authorList>
    </citation>
    <scope>NUCLEOTIDE SEQUENCE [LARGE SCALE GENOMIC DNA]</scope>
    <source>
        <strain evidence="3">cv. Huhao1</strain>
        <tissue evidence="2">Leaf</tissue>
    </source>
</reference>
<dbReference type="STRING" id="35608.A0A2U1KWB6"/>
<feature type="compositionally biased region" description="Polar residues" evidence="1">
    <location>
        <begin position="116"/>
        <end position="142"/>
    </location>
</feature>
<keyword evidence="2" id="KW-0695">RNA-directed DNA polymerase</keyword>
<feature type="region of interest" description="Disordered" evidence="1">
    <location>
        <begin position="189"/>
        <end position="241"/>
    </location>
</feature>
<feature type="compositionally biased region" description="Polar residues" evidence="1">
    <location>
        <begin position="43"/>
        <end position="52"/>
    </location>
</feature>
<dbReference type="PANTHER" id="PTHR33710">
    <property type="entry name" value="BNAC02G09200D PROTEIN"/>
    <property type="match status" value="1"/>
</dbReference>
<evidence type="ECO:0000256" key="1">
    <source>
        <dbReference type="SAM" id="MobiDB-lite"/>
    </source>
</evidence>
<keyword evidence="3" id="KW-1185">Reference proteome</keyword>
<feature type="region of interest" description="Disordered" evidence="1">
    <location>
        <begin position="65"/>
        <end position="142"/>
    </location>
</feature>
<keyword evidence="2" id="KW-0808">Transferase</keyword>
<organism evidence="2 3">
    <name type="scientific">Artemisia annua</name>
    <name type="common">Sweet wormwood</name>
    <dbReference type="NCBI Taxonomy" id="35608"/>
    <lineage>
        <taxon>Eukaryota</taxon>
        <taxon>Viridiplantae</taxon>
        <taxon>Streptophyta</taxon>
        <taxon>Embryophyta</taxon>
        <taxon>Tracheophyta</taxon>
        <taxon>Spermatophyta</taxon>
        <taxon>Magnoliopsida</taxon>
        <taxon>eudicotyledons</taxon>
        <taxon>Gunneridae</taxon>
        <taxon>Pentapetalae</taxon>
        <taxon>asterids</taxon>
        <taxon>campanulids</taxon>
        <taxon>Asterales</taxon>
        <taxon>Asteraceae</taxon>
        <taxon>Asteroideae</taxon>
        <taxon>Anthemideae</taxon>
        <taxon>Artemisiinae</taxon>
        <taxon>Artemisia</taxon>
    </lineage>
</organism>
<accession>A0A2U1KWB6</accession>
<dbReference type="EMBL" id="PKPP01013364">
    <property type="protein sequence ID" value="PWA41037.1"/>
    <property type="molecule type" value="Genomic_DNA"/>
</dbReference>